<evidence type="ECO:0000313" key="1">
    <source>
        <dbReference type="EMBL" id="KTC80970.1"/>
    </source>
</evidence>
<gene>
    <name evidence="1" type="ORF">Lche_2990</name>
    <name evidence="2" type="ORF">NCTC11976_00591</name>
</gene>
<name>A0A0W0SBY1_9GAMM</name>
<proteinExistence type="predicted"/>
<dbReference type="Proteomes" id="UP000054921">
    <property type="component" value="Unassembled WGS sequence"/>
</dbReference>
<reference evidence="1 3" key="1">
    <citation type="submission" date="2015-11" db="EMBL/GenBank/DDBJ databases">
        <title>Genomic analysis of 38 Legionella species identifies large and diverse effector repertoires.</title>
        <authorList>
            <person name="Burstein D."/>
            <person name="Amaro F."/>
            <person name="Zusman T."/>
            <person name="Lifshitz Z."/>
            <person name="Cohen O."/>
            <person name="Gilbert J.A."/>
            <person name="Pupko T."/>
            <person name="Shuman H.A."/>
            <person name="Segal G."/>
        </authorList>
    </citation>
    <scope>NUCLEOTIDE SEQUENCE [LARGE SCALE GENOMIC DNA]</scope>
    <source>
        <strain evidence="1 3">ORW</strain>
    </source>
</reference>
<evidence type="ECO:0000313" key="3">
    <source>
        <dbReference type="Proteomes" id="UP000054921"/>
    </source>
</evidence>
<dbReference type="EMBL" id="LR134173">
    <property type="protein sequence ID" value="VEB33939.1"/>
    <property type="molecule type" value="Genomic_DNA"/>
</dbReference>
<protein>
    <submittedName>
        <fullName evidence="1">Uncharacterized protein</fullName>
    </submittedName>
</protein>
<keyword evidence="4" id="KW-1185">Reference proteome</keyword>
<dbReference type="PATRIC" id="fig|28084.5.peg.3246"/>
<dbReference type="RefSeq" id="WP_028381509.1">
    <property type="nucleotide sequence ID" value="NZ_CAAAIT010000006.1"/>
</dbReference>
<evidence type="ECO:0000313" key="4">
    <source>
        <dbReference type="Proteomes" id="UP000277577"/>
    </source>
</evidence>
<sequence>MRTEQTALAQVASEWYNLRKLINRSQEKSFFKSGGSLTAVDHFFNLIALDRQPMTIGELAEALQALEHLTITNAASKKVSFAHWLDKNRYRTSQNIGIEQKKVDERPSDKKDVQCSIPENSALFRLLLKTHDVLISYHELANFHAQGEIPCSEITYSQSDLKESQAIYDIETSTQEEETSDKYTVIKDLVRKGVTMDGATIIPGNVDDHNDRIILEAIQNFAGDKIDTPHSRANKLYHFGGQFLHGSLLREFTNTTKLTEGNIQGLERGRTTGHINWSKDSNGTLYATVDLKILSCSYADPSDTNSPQRIFAMASDGISLIELNDNELAKTMEQCRREVTGETENNIVPIAEIKAKIEMVKNETGTGYMFKVSEFTTKYNTPQLVSTKAPEPMENLLYKTM</sequence>
<dbReference type="EMBL" id="LNXW01000013">
    <property type="protein sequence ID" value="KTC80970.1"/>
    <property type="molecule type" value="Genomic_DNA"/>
</dbReference>
<dbReference type="AlphaFoldDB" id="A0A0W0SBY1"/>
<accession>A0A0W0SBY1</accession>
<reference evidence="2 4" key="2">
    <citation type="submission" date="2018-12" db="EMBL/GenBank/DDBJ databases">
        <authorList>
            <consortium name="Pathogen Informatics"/>
        </authorList>
    </citation>
    <scope>NUCLEOTIDE SEQUENCE [LARGE SCALE GENOMIC DNA]</scope>
    <source>
        <strain evidence="2 4">NCTC11976</strain>
    </source>
</reference>
<organism evidence="1 3">
    <name type="scientific">Legionella cherrii</name>
    <dbReference type="NCBI Taxonomy" id="28084"/>
    <lineage>
        <taxon>Bacteria</taxon>
        <taxon>Pseudomonadati</taxon>
        <taxon>Pseudomonadota</taxon>
        <taxon>Gammaproteobacteria</taxon>
        <taxon>Legionellales</taxon>
        <taxon>Legionellaceae</taxon>
        <taxon>Legionella</taxon>
    </lineage>
</organism>
<dbReference type="Proteomes" id="UP000277577">
    <property type="component" value="Chromosome"/>
</dbReference>
<dbReference type="OrthoDB" id="5634016at2"/>
<evidence type="ECO:0000313" key="2">
    <source>
        <dbReference type="EMBL" id="VEB33939.1"/>
    </source>
</evidence>